<dbReference type="STRING" id="945553.A0A0D2KI99"/>
<keyword evidence="1" id="KW-0813">Transport</keyword>
<dbReference type="OMA" id="WIAMRSY"/>
<dbReference type="EMBL" id="KN817683">
    <property type="protein sequence ID" value="KJA14347.1"/>
    <property type="molecule type" value="Genomic_DNA"/>
</dbReference>
<dbReference type="GO" id="GO:0005769">
    <property type="term" value="C:early endosome"/>
    <property type="evidence" value="ECO:0007669"/>
    <property type="project" value="TreeGrafter"/>
</dbReference>
<dbReference type="SUPFAM" id="SSF54631">
    <property type="entry name" value="CBS-domain pair"/>
    <property type="match status" value="1"/>
</dbReference>
<organism evidence="2 3">
    <name type="scientific">Hypholoma sublateritium (strain FD-334 SS-4)</name>
    <dbReference type="NCBI Taxonomy" id="945553"/>
    <lineage>
        <taxon>Eukaryota</taxon>
        <taxon>Fungi</taxon>
        <taxon>Dikarya</taxon>
        <taxon>Basidiomycota</taxon>
        <taxon>Agaricomycotina</taxon>
        <taxon>Agaricomycetes</taxon>
        <taxon>Agaricomycetidae</taxon>
        <taxon>Agaricales</taxon>
        <taxon>Agaricineae</taxon>
        <taxon>Strophariaceae</taxon>
        <taxon>Hypholoma</taxon>
    </lineage>
</organism>
<protein>
    <recommendedName>
        <fullName evidence="4">CBS domain-containing protein</fullName>
    </recommendedName>
</protein>
<dbReference type="InterPro" id="IPR046342">
    <property type="entry name" value="CBS_dom_sf"/>
</dbReference>
<evidence type="ECO:0000313" key="3">
    <source>
        <dbReference type="Proteomes" id="UP000054270"/>
    </source>
</evidence>
<dbReference type="Gene3D" id="3.10.580.10">
    <property type="entry name" value="CBS-domain"/>
    <property type="match status" value="1"/>
</dbReference>
<dbReference type="GO" id="GO:0005886">
    <property type="term" value="C:plasma membrane"/>
    <property type="evidence" value="ECO:0007669"/>
    <property type="project" value="TreeGrafter"/>
</dbReference>
<reference evidence="3" key="1">
    <citation type="submission" date="2014-04" db="EMBL/GenBank/DDBJ databases">
        <title>Evolutionary Origins and Diversification of the Mycorrhizal Mutualists.</title>
        <authorList>
            <consortium name="DOE Joint Genome Institute"/>
            <consortium name="Mycorrhizal Genomics Consortium"/>
            <person name="Kohler A."/>
            <person name="Kuo A."/>
            <person name="Nagy L.G."/>
            <person name="Floudas D."/>
            <person name="Copeland A."/>
            <person name="Barry K.W."/>
            <person name="Cichocki N."/>
            <person name="Veneault-Fourrey C."/>
            <person name="LaButti K."/>
            <person name="Lindquist E.A."/>
            <person name="Lipzen A."/>
            <person name="Lundell T."/>
            <person name="Morin E."/>
            <person name="Murat C."/>
            <person name="Riley R."/>
            <person name="Ohm R."/>
            <person name="Sun H."/>
            <person name="Tunlid A."/>
            <person name="Henrissat B."/>
            <person name="Grigoriev I.V."/>
            <person name="Hibbett D.S."/>
            <person name="Martin F."/>
        </authorList>
    </citation>
    <scope>NUCLEOTIDE SEQUENCE [LARGE SCALE GENOMIC DNA]</scope>
    <source>
        <strain evidence="3">FD-334 SS-4</strain>
    </source>
</reference>
<accession>A0A0D2KI99</accession>
<dbReference type="GO" id="GO:0005247">
    <property type="term" value="F:voltage-gated chloride channel activity"/>
    <property type="evidence" value="ECO:0007669"/>
    <property type="project" value="TreeGrafter"/>
</dbReference>
<keyword evidence="3" id="KW-1185">Reference proteome</keyword>
<dbReference type="PANTHER" id="PTHR45711">
    <property type="entry name" value="CHLORIDE CHANNEL PROTEIN"/>
    <property type="match status" value="1"/>
</dbReference>
<dbReference type="AlphaFoldDB" id="A0A0D2KI99"/>
<dbReference type="PANTHER" id="PTHR45711:SF6">
    <property type="entry name" value="CHLORIDE CHANNEL PROTEIN"/>
    <property type="match status" value="1"/>
</dbReference>
<dbReference type="Proteomes" id="UP000054270">
    <property type="component" value="Unassembled WGS sequence"/>
</dbReference>
<evidence type="ECO:0008006" key="4">
    <source>
        <dbReference type="Google" id="ProtNLM"/>
    </source>
</evidence>
<name>A0A0D2KI99_HYPSF</name>
<gene>
    <name evidence="2" type="ORF">HYPSUDRAFT_208768</name>
</gene>
<dbReference type="GO" id="GO:0005794">
    <property type="term" value="C:Golgi apparatus"/>
    <property type="evidence" value="ECO:0007669"/>
    <property type="project" value="TreeGrafter"/>
</dbReference>
<dbReference type="OrthoDB" id="44789at2759"/>
<sequence length="202" mass="22620">MTSKWVGDAVGKEGIYSAWIAMRRYPWLPPATYRDAGETGATLMKPLARVVVIRDAVTTVCKLRALLAAHDFHGFSVIDSHNEFVGYATKQELGTVLERLQLDDTGGDLDKTCTFSATNRLRVDTLDRVDLSDALEASVIQLQMEVPQELVVNMFQKLNLRQILFTRAGKLTGLVTKRVVVDLFTRQFPHAAVLCEHPPHRQ</sequence>
<keyword evidence="1" id="KW-0406">Ion transport</keyword>
<proteinExistence type="predicted"/>
<evidence type="ECO:0000313" key="2">
    <source>
        <dbReference type="EMBL" id="KJA14347.1"/>
    </source>
</evidence>
<evidence type="ECO:0000256" key="1">
    <source>
        <dbReference type="ARBA" id="ARBA00023065"/>
    </source>
</evidence>